<sequence length="166" mass="19057">MKIDFILLGVFFETISRFFVVFFVPVWGGGHAKELPVPSLSINYFGDLRDIDGLTGEVEKRFFEKNLCKAEISNDSDFELFLDGNVVGEYGPVFISYTIIQRFEKDPIFRILGMESVENSDRLKRTPVFVGSWTSYLESLDFQSLALDICSSYHEMVEVPLLNRLE</sequence>
<feature type="transmembrane region" description="Helical" evidence="1">
    <location>
        <begin position="6"/>
        <end position="27"/>
    </location>
</feature>
<proteinExistence type="predicted"/>
<dbReference type="AlphaFoldDB" id="A0A1H2S2L0"/>
<evidence type="ECO:0000313" key="2">
    <source>
        <dbReference type="EMBL" id="SDW25793.1"/>
    </source>
</evidence>
<keyword evidence="1" id="KW-1133">Transmembrane helix</keyword>
<name>A0A1H2S2L0_9GAMM</name>
<dbReference type="RefSeq" id="WP_091811385.1">
    <property type="nucleotide sequence ID" value="NZ_FNNE01000002.1"/>
</dbReference>
<gene>
    <name evidence="2" type="ORF">SAMN04487960_1022</name>
</gene>
<keyword evidence="3" id="KW-1185">Reference proteome</keyword>
<keyword evidence="1" id="KW-0812">Transmembrane</keyword>
<evidence type="ECO:0000313" key="3">
    <source>
        <dbReference type="Proteomes" id="UP000199675"/>
    </source>
</evidence>
<dbReference type="Proteomes" id="UP000199675">
    <property type="component" value="Unassembled WGS sequence"/>
</dbReference>
<dbReference type="EMBL" id="FNNE01000002">
    <property type="protein sequence ID" value="SDW25793.1"/>
    <property type="molecule type" value="Genomic_DNA"/>
</dbReference>
<accession>A0A1H2S2L0</accession>
<reference evidence="2 3" key="1">
    <citation type="submission" date="2016-10" db="EMBL/GenBank/DDBJ databases">
        <authorList>
            <person name="de Groot N.N."/>
        </authorList>
    </citation>
    <scope>NUCLEOTIDE SEQUENCE [LARGE SCALE GENOMIC DNA]</scope>
    <source>
        <strain evidence="2 3">CGMCC 1.7059</strain>
    </source>
</reference>
<keyword evidence="1" id="KW-0472">Membrane</keyword>
<organism evidence="2 3">
    <name type="scientific">Marinobacter mobilis</name>
    <dbReference type="NCBI Taxonomy" id="488533"/>
    <lineage>
        <taxon>Bacteria</taxon>
        <taxon>Pseudomonadati</taxon>
        <taxon>Pseudomonadota</taxon>
        <taxon>Gammaproteobacteria</taxon>
        <taxon>Pseudomonadales</taxon>
        <taxon>Marinobacteraceae</taxon>
        <taxon>Marinobacter</taxon>
    </lineage>
</organism>
<protein>
    <submittedName>
        <fullName evidence="2">Uncharacterized protein</fullName>
    </submittedName>
</protein>
<evidence type="ECO:0000256" key="1">
    <source>
        <dbReference type="SAM" id="Phobius"/>
    </source>
</evidence>